<protein>
    <submittedName>
        <fullName evidence="2">Uncharacterized protein</fullName>
    </submittedName>
</protein>
<dbReference type="AlphaFoldDB" id="A0A0M3HR09"/>
<evidence type="ECO:0000313" key="1">
    <source>
        <dbReference type="Proteomes" id="UP000036681"/>
    </source>
</evidence>
<reference evidence="2" key="1">
    <citation type="submission" date="2017-02" db="UniProtKB">
        <authorList>
            <consortium name="WormBaseParasite"/>
        </authorList>
    </citation>
    <scope>IDENTIFICATION</scope>
</reference>
<dbReference type="WBParaSite" id="ALUE_0000464501-mRNA-1">
    <property type="protein sequence ID" value="ALUE_0000464501-mRNA-1"/>
    <property type="gene ID" value="ALUE_0000464501"/>
</dbReference>
<name>A0A0M3HR09_ASCLU</name>
<keyword evidence="1" id="KW-1185">Reference proteome</keyword>
<dbReference type="Proteomes" id="UP000036681">
    <property type="component" value="Unplaced"/>
</dbReference>
<organism evidence="1 2">
    <name type="scientific">Ascaris lumbricoides</name>
    <name type="common">Giant roundworm</name>
    <dbReference type="NCBI Taxonomy" id="6252"/>
    <lineage>
        <taxon>Eukaryota</taxon>
        <taxon>Metazoa</taxon>
        <taxon>Ecdysozoa</taxon>
        <taxon>Nematoda</taxon>
        <taxon>Chromadorea</taxon>
        <taxon>Rhabditida</taxon>
        <taxon>Spirurina</taxon>
        <taxon>Ascaridomorpha</taxon>
        <taxon>Ascaridoidea</taxon>
        <taxon>Ascarididae</taxon>
        <taxon>Ascaris</taxon>
    </lineage>
</organism>
<evidence type="ECO:0000313" key="2">
    <source>
        <dbReference type="WBParaSite" id="ALUE_0000464501-mRNA-1"/>
    </source>
</evidence>
<sequence>MGIPLRDRFRSVDDIGVEFNLWTGSSRRQEILWLRGKDRVTGRVRRAAETSTRRHTWLAQLLESWLRANLATSFMLKPPLFRNIPSPPMWSAHYVHLMAEFGPGHICCLGFFCPTSFYSSDTKNKNKAQTSVYDRAAGGVMLEGGIRIKQTNNRA</sequence>
<proteinExistence type="predicted"/>
<accession>A0A0M3HR09</accession>